<organism evidence="1 2">
    <name type="scientific">Candidatus Nealsonbacteria bacterium RBG_13_36_15</name>
    <dbReference type="NCBI Taxonomy" id="1801660"/>
    <lineage>
        <taxon>Bacteria</taxon>
        <taxon>Candidatus Nealsoniibacteriota</taxon>
    </lineage>
</organism>
<evidence type="ECO:0000313" key="2">
    <source>
        <dbReference type="Proteomes" id="UP000176752"/>
    </source>
</evidence>
<dbReference type="AlphaFoldDB" id="A0A1G2DWG8"/>
<sequence>MEGTTTEKTPLEKLLKRLRAYFKEERSLIIHLSSDHTPSEKKRRQGARLRRLQTELMPELFDEIRTEIKAKRS</sequence>
<dbReference type="EMBL" id="MHLV01000010">
    <property type="protein sequence ID" value="OGZ17907.1"/>
    <property type="molecule type" value="Genomic_DNA"/>
</dbReference>
<reference evidence="1 2" key="1">
    <citation type="journal article" date="2016" name="Nat. Commun.">
        <title>Thousands of microbial genomes shed light on interconnected biogeochemical processes in an aquifer system.</title>
        <authorList>
            <person name="Anantharaman K."/>
            <person name="Brown C.T."/>
            <person name="Hug L.A."/>
            <person name="Sharon I."/>
            <person name="Castelle C.J."/>
            <person name="Probst A.J."/>
            <person name="Thomas B.C."/>
            <person name="Singh A."/>
            <person name="Wilkins M.J."/>
            <person name="Karaoz U."/>
            <person name="Brodie E.L."/>
            <person name="Williams K.H."/>
            <person name="Hubbard S.S."/>
            <person name="Banfield J.F."/>
        </authorList>
    </citation>
    <scope>NUCLEOTIDE SEQUENCE [LARGE SCALE GENOMIC DNA]</scope>
</reference>
<accession>A0A1G2DWG8</accession>
<evidence type="ECO:0000313" key="1">
    <source>
        <dbReference type="EMBL" id="OGZ17907.1"/>
    </source>
</evidence>
<comment type="caution">
    <text evidence="1">The sequence shown here is derived from an EMBL/GenBank/DDBJ whole genome shotgun (WGS) entry which is preliminary data.</text>
</comment>
<dbReference type="STRING" id="1801660.A2Z78_00430"/>
<dbReference type="Proteomes" id="UP000176752">
    <property type="component" value="Unassembled WGS sequence"/>
</dbReference>
<name>A0A1G2DWG8_9BACT</name>
<proteinExistence type="predicted"/>
<gene>
    <name evidence="1" type="ORF">A2Z78_00430</name>
</gene>
<protein>
    <submittedName>
        <fullName evidence="1">Uncharacterized protein</fullName>
    </submittedName>
</protein>